<dbReference type="SMART" id="SM00342">
    <property type="entry name" value="HTH_ARAC"/>
    <property type="match status" value="1"/>
</dbReference>
<dbReference type="PATRIC" id="fig|1286106.3.peg.1600"/>
<protein>
    <submittedName>
        <fullName evidence="4">Transcriptional regulator, AraC family protein</fullName>
    </submittedName>
</protein>
<reference evidence="4 5" key="1">
    <citation type="journal article" date="2013" name="Genome Announc.">
        <title>Draft Genome Sequence of Methylophaga lonarensis MPLT, a Haloalkaliphilic (Non-Methane-Utilizing) Methylotroph.</title>
        <authorList>
            <person name="Shetty S.A."/>
            <person name="Marathe N.P."/>
            <person name="Munot H."/>
            <person name="Antony C.P."/>
            <person name="Dhotre D.P."/>
            <person name="Murrell J.C."/>
            <person name="Shouche Y.S."/>
        </authorList>
    </citation>
    <scope>NUCLEOTIDE SEQUENCE [LARGE SCALE GENOMIC DNA]</scope>
    <source>
        <strain evidence="4 5">MPL</strain>
    </source>
</reference>
<keyword evidence="2" id="KW-0804">Transcription</keyword>
<dbReference type="eggNOG" id="COG2207">
    <property type="taxonomic scope" value="Bacteria"/>
</dbReference>
<evidence type="ECO:0000313" key="5">
    <source>
        <dbReference type="Proteomes" id="UP000012019"/>
    </source>
</evidence>
<proteinExistence type="predicted"/>
<dbReference type="Gene3D" id="1.10.10.60">
    <property type="entry name" value="Homeodomain-like"/>
    <property type="match status" value="2"/>
</dbReference>
<comment type="caution">
    <text evidence="4">The sequence shown here is derived from an EMBL/GenBank/DDBJ whole genome shotgun (WGS) entry which is preliminary data.</text>
</comment>
<dbReference type="InterPro" id="IPR009057">
    <property type="entry name" value="Homeodomain-like_sf"/>
</dbReference>
<keyword evidence="1" id="KW-0805">Transcription regulation</keyword>
<dbReference type="GO" id="GO:0043565">
    <property type="term" value="F:sequence-specific DNA binding"/>
    <property type="evidence" value="ECO:0007669"/>
    <property type="project" value="InterPro"/>
</dbReference>
<evidence type="ECO:0000259" key="3">
    <source>
        <dbReference type="PROSITE" id="PS01124"/>
    </source>
</evidence>
<dbReference type="AlphaFoldDB" id="M7P097"/>
<dbReference type="InterPro" id="IPR018060">
    <property type="entry name" value="HTH_AraC"/>
</dbReference>
<dbReference type="Pfam" id="PF12833">
    <property type="entry name" value="HTH_18"/>
    <property type="match status" value="1"/>
</dbReference>
<feature type="domain" description="HTH araC/xylS-type" evidence="3">
    <location>
        <begin position="193"/>
        <end position="291"/>
    </location>
</feature>
<organism evidence="4 5">
    <name type="scientific">Methylophaga lonarensis MPL</name>
    <dbReference type="NCBI Taxonomy" id="1286106"/>
    <lineage>
        <taxon>Bacteria</taxon>
        <taxon>Pseudomonadati</taxon>
        <taxon>Pseudomonadota</taxon>
        <taxon>Gammaproteobacteria</taxon>
        <taxon>Thiotrichales</taxon>
        <taxon>Piscirickettsiaceae</taxon>
        <taxon>Methylophaga</taxon>
    </lineage>
</organism>
<accession>M7P097</accession>
<dbReference type="PANTHER" id="PTHR43436:SF1">
    <property type="entry name" value="TRANSCRIPTIONAL REGULATORY PROTEIN"/>
    <property type="match status" value="1"/>
</dbReference>
<dbReference type="InterPro" id="IPR009594">
    <property type="entry name" value="Tscrpt_reg_HTH_AraC_N"/>
</dbReference>
<dbReference type="GO" id="GO:0003700">
    <property type="term" value="F:DNA-binding transcription factor activity"/>
    <property type="evidence" value="ECO:0007669"/>
    <property type="project" value="InterPro"/>
</dbReference>
<dbReference type="RefSeq" id="WP_009726581.1">
    <property type="nucleotide sequence ID" value="NZ_APHR01000039.1"/>
</dbReference>
<dbReference type="SUPFAM" id="SSF46689">
    <property type="entry name" value="Homeodomain-like"/>
    <property type="match status" value="2"/>
</dbReference>
<evidence type="ECO:0000313" key="4">
    <source>
        <dbReference type="EMBL" id="EMR12891.1"/>
    </source>
</evidence>
<dbReference type="PROSITE" id="PS01124">
    <property type="entry name" value="HTH_ARAC_FAMILY_2"/>
    <property type="match status" value="1"/>
</dbReference>
<name>M7P097_9GAMM</name>
<dbReference type="OrthoDB" id="9783876at2"/>
<dbReference type="STRING" id="1286106.MPL1_07977"/>
<dbReference type="Pfam" id="PF06719">
    <property type="entry name" value="AraC_N"/>
    <property type="match status" value="1"/>
</dbReference>
<dbReference type="Proteomes" id="UP000012019">
    <property type="component" value="Unassembled WGS sequence"/>
</dbReference>
<keyword evidence="5" id="KW-1185">Reference proteome</keyword>
<evidence type="ECO:0000256" key="1">
    <source>
        <dbReference type="ARBA" id="ARBA00023015"/>
    </source>
</evidence>
<sequence>MSQNQLQELAGLVDKFSLGNGIHSTAIDGLNCIKLGEINDRLPSVYTPSLCVIVQGKKRALLHDEIYQYQPSEYLLASVDLPVIGQVIEASQDKPYLCLQIELDLHQLAELIVQTGFSVNNNLTSQRGIFVGNMDAALNDGVLRLVRLLEAPKDIPLLAPMIKREIYYRLLNGQYGQVIAQMTQSGSHMQRISAAIQILKADYNKPIKIEDLANQVGMSVSSFHSHFKAVTAMSPLQYQKRLRLMEARKIMLAETQDAAATAYRVGYESPSQFSREYARMFGLPPKRDVSLILSNPAIA</sequence>
<dbReference type="PANTHER" id="PTHR43436">
    <property type="entry name" value="ARAC-FAMILY TRANSCRIPTIONAL REGULATOR"/>
    <property type="match status" value="1"/>
</dbReference>
<gene>
    <name evidence="4" type="ORF">MPL1_07977</name>
</gene>
<evidence type="ECO:0000256" key="2">
    <source>
        <dbReference type="ARBA" id="ARBA00023163"/>
    </source>
</evidence>
<dbReference type="EMBL" id="APHR01000039">
    <property type="protein sequence ID" value="EMR12891.1"/>
    <property type="molecule type" value="Genomic_DNA"/>
</dbReference>